<accession>A0ABR3GX52</accession>
<dbReference type="Proteomes" id="UP001447188">
    <property type="component" value="Unassembled WGS sequence"/>
</dbReference>
<feature type="signal peptide" evidence="1">
    <location>
        <begin position="1"/>
        <end position="20"/>
    </location>
</feature>
<evidence type="ECO:0000313" key="4">
    <source>
        <dbReference type="Proteomes" id="UP001447188"/>
    </source>
</evidence>
<dbReference type="PANTHER" id="PTHR34612:SF2">
    <property type="entry name" value="GLYCOSIDE HYDROLASE 131 CATALYTIC N-TERMINAL DOMAIN-CONTAINING PROTEIN"/>
    <property type="match status" value="1"/>
</dbReference>
<dbReference type="EMBL" id="JBBBZM010000005">
    <property type="protein sequence ID" value="KAL0640151.1"/>
    <property type="molecule type" value="Genomic_DNA"/>
</dbReference>
<feature type="domain" description="Glycoside hydrolase 131 catalytic N-terminal" evidence="2">
    <location>
        <begin position="29"/>
        <end position="249"/>
    </location>
</feature>
<sequence>MAISSSLLIAVAALFSAVVSVPVAQESNILFDGRLPWNTALSDLDSYSTSPYNAEYVIGAGQKWSDVLKFPLEIPSLFDLKGDKPFEVTINDKSVFSPGGNPQAGFRRSELMPGVNNGLDVTVQGITTFHFSIKEDIHRPLNYSHQYELVFIETNDYSSHVWTLKTGSAFGATKLPAKDAKTLRLGSSTAGGAPEEVLFSVPFGDGSWHNFAVETNWDKNTIAVYYSAGYGLLQKVVKTRTNDATGQGQGAFIKFFSGSIA</sequence>
<keyword evidence="1" id="KW-0732">Signal</keyword>
<keyword evidence="4" id="KW-1185">Reference proteome</keyword>
<reference evidence="3 4" key="1">
    <citation type="submission" date="2024-02" db="EMBL/GenBank/DDBJ databases">
        <title>Discinaceae phylogenomics.</title>
        <authorList>
            <person name="Dirks A.C."/>
            <person name="James T.Y."/>
        </authorList>
    </citation>
    <scope>NUCLEOTIDE SEQUENCE [LARGE SCALE GENOMIC DNA]</scope>
    <source>
        <strain evidence="3 4">ACD0624</strain>
    </source>
</reference>
<name>A0ABR3GX52_9PEZI</name>
<evidence type="ECO:0000313" key="3">
    <source>
        <dbReference type="EMBL" id="KAL0640151.1"/>
    </source>
</evidence>
<organism evidence="3 4">
    <name type="scientific">Discina gigas</name>
    <dbReference type="NCBI Taxonomy" id="1032678"/>
    <lineage>
        <taxon>Eukaryota</taxon>
        <taxon>Fungi</taxon>
        <taxon>Dikarya</taxon>
        <taxon>Ascomycota</taxon>
        <taxon>Pezizomycotina</taxon>
        <taxon>Pezizomycetes</taxon>
        <taxon>Pezizales</taxon>
        <taxon>Discinaceae</taxon>
        <taxon>Discina</taxon>
    </lineage>
</organism>
<comment type="caution">
    <text evidence="3">The sequence shown here is derived from an EMBL/GenBank/DDBJ whole genome shotgun (WGS) entry which is preliminary data.</text>
</comment>
<gene>
    <name evidence="3" type="ORF">Q9L58_000709</name>
</gene>
<evidence type="ECO:0000256" key="1">
    <source>
        <dbReference type="SAM" id="SignalP"/>
    </source>
</evidence>
<dbReference type="Pfam" id="PF18271">
    <property type="entry name" value="GH131_N"/>
    <property type="match status" value="1"/>
</dbReference>
<dbReference type="InterPro" id="IPR041524">
    <property type="entry name" value="GH131_N"/>
</dbReference>
<protein>
    <recommendedName>
        <fullName evidence="2">Glycoside hydrolase 131 catalytic N-terminal domain-containing protein</fullName>
    </recommendedName>
</protein>
<feature type="chain" id="PRO_5046773860" description="Glycoside hydrolase 131 catalytic N-terminal domain-containing protein" evidence="1">
    <location>
        <begin position="21"/>
        <end position="261"/>
    </location>
</feature>
<evidence type="ECO:0000259" key="2">
    <source>
        <dbReference type="Pfam" id="PF18271"/>
    </source>
</evidence>
<dbReference type="Gene3D" id="2.60.120.1160">
    <property type="match status" value="1"/>
</dbReference>
<proteinExistence type="predicted"/>
<dbReference type="PANTHER" id="PTHR34612">
    <property type="entry name" value="GH131_N DOMAIN-CONTAINING PROTEIN"/>
    <property type="match status" value="1"/>
</dbReference>